<protein>
    <submittedName>
        <fullName evidence="2">Uncharacterized protein</fullName>
    </submittedName>
</protein>
<gene>
    <name evidence="2" type="ORF">MYCFIDRAFT_181609</name>
</gene>
<dbReference type="Proteomes" id="UP000016932">
    <property type="component" value="Unassembled WGS sequence"/>
</dbReference>
<evidence type="ECO:0000256" key="1">
    <source>
        <dbReference type="SAM" id="MobiDB-lite"/>
    </source>
</evidence>
<proteinExistence type="predicted"/>
<accession>N1Q9T5</accession>
<feature type="compositionally biased region" description="Basic and acidic residues" evidence="1">
    <location>
        <begin position="24"/>
        <end position="55"/>
    </location>
</feature>
<sequence length="77" mass="9040">MCSNLREWANRCCSEDESSIGDNEIARRASWDEEEQRETHMTQDDGKSKEQDSKKGQHVTIMKIPRERRPTKTSRSQ</sequence>
<dbReference type="RefSeq" id="XP_007922208.1">
    <property type="nucleotide sequence ID" value="XM_007924017.1"/>
</dbReference>
<organism evidence="2 3">
    <name type="scientific">Pseudocercospora fijiensis (strain CIRAD86)</name>
    <name type="common">Black leaf streak disease fungus</name>
    <name type="synonym">Mycosphaerella fijiensis</name>
    <dbReference type="NCBI Taxonomy" id="383855"/>
    <lineage>
        <taxon>Eukaryota</taxon>
        <taxon>Fungi</taxon>
        <taxon>Dikarya</taxon>
        <taxon>Ascomycota</taxon>
        <taxon>Pezizomycotina</taxon>
        <taxon>Dothideomycetes</taxon>
        <taxon>Dothideomycetidae</taxon>
        <taxon>Mycosphaerellales</taxon>
        <taxon>Mycosphaerellaceae</taxon>
        <taxon>Pseudocercospora</taxon>
    </lineage>
</organism>
<dbReference type="GeneID" id="19334561"/>
<keyword evidence="3" id="KW-1185">Reference proteome</keyword>
<dbReference type="HOGENOM" id="CLU_2639121_0_0_1"/>
<feature type="region of interest" description="Disordered" evidence="1">
    <location>
        <begin position="1"/>
        <end position="77"/>
    </location>
</feature>
<dbReference type="AlphaFoldDB" id="N1Q9T5"/>
<evidence type="ECO:0000313" key="2">
    <source>
        <dbReference type="EMBL" id="EME89670.1"/>
    </source>
</evidence>
<reference evidence="2 3" key="1">
    <citation type="journal article" date="2012" name="PLoS Pathog.">
        <title>Diverse lifestyles and strategies of plant pathogenesis encoded in the genomes of eighteen Dothideomycetes fungi.</title>
        <authorList>
            <person name="Ohm R.A."/>
            <person name="Feau N."/>
            <person name="Henrissat B."/>
            <person name="Schoch C.L."/>
            <person name="Horwitz B.A."/>
            <person name="Barry K.W."/>
            <person name="Condon B.J."/>
            <person name="Copeland A.C."/>
            <person name="Dhillon B."/>
            <person name="Glaser F."/>
            <person name="Hesse C.N."/>
            <person name="Kosti I."/>
            <person name="LaButti K."/>
            <person name="Lindquist E.A."/>
            <person name="Lucas S."/>
            <person name="Salamov A.A."/>
            <person name="Bradshaw R.E."/>
            <person name="Ciuffetti L."/>
            <person name="Hamelin R.C."/>
            <person name="Kema G.H.J."/>
            <person name="Lawrence C."/>
            <person name="Scott J.A."/>
            <person name="Spatafora J.W."/>
            <person name="Turgeon B.G."/>
            <person name="de Wit P.J.G.M."/>
            <person name="Zhong S."/>
            <person name="Goodwin S.B."/>
            <person name="Grigoriev I.V."/>
        </authorList>
    </citation>
    <scope>NUCLEOTIDE SEQUENCE [LARGE SCALE GENOMIC DNA]</scope>
    <source>
        <strain evidence="2 3">CIRAD86</strain>
    </source>
</reference>
<dbReference type="EMBL" id="KB446555">
    <property type="protein sequence ID" value="EME89670.1"/>
    <property type="molecule type" value="Genomic_DNA"/>
</dbReference>
<name>N1Q9T5_PSEFD</name>
<dbReference type="KEGG" id="pfj:MYCFIDRAFT_181609"/>
<evidence type="ECO:0000313" key="3">
    <source>
        <dbReference type="Proteomes" id="UP000016932"/>
    </source>
</evidence>
<dbReference type="VEuPathDB" id="FungiDB:MYCFIDRAFT_181609"/>